<dbReference type="PANTHER" id="PTHR33606">
    <property type="entry name" value="PROTEIN YCII"/>
    <property type="match status" value="1"/>
</dbReference>
<dbReference type="InterPro" id="IPR051807">
    <property type="entry name" value="Sec-metab_biosynth-assoc"/>
</dbReference>
<comment type="caution">
    <text evidence="1">The sequence shown here is derived from an EMBL/GenBank/DDBJ whole genome shotgun (WGS) entry which is preliminary data.</text>
</comment>
<reference evidence="1 2" key="1">
    <citation type="submission" date="2019-02" db="EMBL/GenBank/DDBJ databases">
        <title>Genome sequencing of the rare red list fungi Hericium alpestre (H. flagellum).</title>
        <authorList>
            <person name="Buettner E."/>
            <person name="Kellner H."/>
        </authorList>
    </citation>
    <scope>NUCLEOTIDE SEQUENCE [LARGE SCALE GENOMIC DNA]</scope>
    <source>
        <strain evidence="1 2">DSM 108284</strain>
    </source>
</reference>
<name>A0A4Y9ZGZ6_9AGAM</name>
<dbReference type="AlphaFoldDB" id="A0A4Y9ZGZ6"/>
<evidence type="ECO:0008006" key="3">
    <source>
        <dbReference type="Google" id="ProtNLM"/>
    </source>
</evidence>
<accession>A0A4Y9ZGZ6</accession>
<protein>
    <recommendedName>
        <fullName evidence="3">YCII-related domain-containing protein</fullName>
    </recommendedName>
</protein>
<dbReference type="PANTHER" id="PTHR33606:SF3">
    <property type="entry name" value="PROTEIN YCII"/>
    <property type="match status" value="1"/>
</dbReference>
<evidence type="ECO:0000313" key="2">
    <source>
        <dbReference type="Proteomes" id="UP000298061"/>
    </source>
</evidence>
<organism evidence="1 2">
    <name type="scientific">Hericium alpestre</name>
    <dbReference type="NCBI Taxonomy" id="135208"/>
    <lineage>
        <taxon>Eukaryota</taxon>
        <taxon>Fungi</taxon>
        <taxon>Dikarya</taxon>
        <taxon>Basidiomycota</taxon>
        <taxon>Agaricomycotina</taxon>
        <taxon>Agaricomycetes</taxon>
        <taxon>Russulales</taxon>
        <taxon>Hericiaceae</taxon>
        <taxon>Hericium</taxon>
    </lineage>
</organism>
<dbReference type="Proteomes" id="UP000298061">
    <property type="component" value="Unassembled WGS sequence"/>
</dbReference>
<sequence length="92" mass="10426">MSTESTEYLFAVWAPDYPDALPRRLESWGGAMVDEASLPSSVTAKKMEGSVMTFRAASLEEVKSIIERDIYWTGNVWDKEKLQIKPFHAAKQ</sequence>
<dbReference type="InterPro" id="IPR011008">
    <property type="entry name" value="Dimeric_a/b-barrel"/>
</dbReference>
<keyword evidence="2" id="KW-1185">Reference proteome</keyword>
<evidence type="ECO:0000313" key="1">
    <source>
        <dbReference type="EMBL" id="TFY74026.1"/>
    </source>
</evidence>
<dbReference type="SUPFAM" id="SSF54909">
    <property type="entry name" value="Dimeric alpha+beta barrel"/>
    <property type="match status" value="1"/>
</dbReference>
<proteinExistence type="predicted"/>
<dbReference type="OrthoDB" id="5519740at2759"/>
<dbReference type="Gene3D" id="3.30.70.1060">
    <property type="entry name" value="Dimeric alpha+beta barrel"/>
    <property type="match status" value="1"/>
</dbReference>
<gene>
    <name evidence="1" type="ORF">EWM64_g9986</name>
</gene>
<dbReference type="EMBL" id="SFCI01002354">
    <property type="protein sequence ID" value="TFY74026.1"/>
    <property type="molecule type" value="Genomic_DNA"/>
</dbReference>